<dbReference type="SUPFAM" id="SSF53448">
    <property type="entry name" value="Nucleotide-diphospho-sugar transferases"/>
    <property type="match status" value="1"/>
</dbReference>
<comment type="caution">
    <text evidence="3">The sequence shown here is derived from an EMBL/GenBank/DDBJ whole genome shotgun (WGS) entry which is preliminary data.</text>
</comment>
<proteinExistence type="predicted"/>
<keyword evidence="1" id="KW-0812">Transmembrane</keyword>
<dbReference type="EMBL" id="JBHRSW010000015">
    <property type="protein sequence ID" value="MFC3121991.1"/>
    <property type="molecule type" value="Genomic_DNA"/>
</dbReference>
<feature type="transmembrane region" description="Helical" evidence="1">
    <location>
        <begin position="243"/>
        <end position="262"/>
    </location>
</feature>
<evidence type="ECO:0000313" key="4">
    <source>
        <dbReference type="Proteomes" id="UP001595478"/>
    </source>
</evidence>
<sequence length="324" mass="36711">MKQIVNEQNVNETIVSFVIPHMGREEMLIETLQSIQNQDFDLNKIEVYVVTKNSHLQESVHSFAKVYRLNCVYVSQDKNISMQRNIGAENIEGQYIAFLDADVSLANNWLQAMLKKLRENRKIKLVSAIQKNSANAPPLEKLRTALSNAHVDCEVTFLPGRNLLLEKSTFHKSGGFPEHLETCEDYVFTHTISKQGILFYSADSHYVHIGEDKAFRPMAEKEVWRGLSNIASIRGRKIPLSEWPSFIVPPLFTLGVVCALLFTVFSHYTLAILSVLGAVTLLCLYSFRLASLTKGDPSIATVFKFYSVYFPARTWGTIKGLMQK</sequence>
<keyword evidence="3" id="KW-0808">Transferase</keyword>
<keyword evidence="1" id="KW-1133">Transmembrane helix</keyword>
<dbReference type="GO" id="GO:0016757">
    <property type="term" value="F:glycosyltransferase activity"/>
    <property type="evidence" value="ECO:0007669"/>
    <property type="project" value="UniProtKB-KW"/>
</dbReference>
<dbReference type="EC" id="2.4.-.-" evidence="3"/>
<keyword evidence="1" id="KW-0472">Membrane</keyword>
<organism evidence="3 4">
    <name type="scientific">Agaribacter flavus</name>
    <dbReference type="NCBI Taxonomy" id="1902781"/>
    <lineage>
        <taxon>Bacteria</taxon>
        <taxon>Pseudomonadati</taxon>
        <taxon>Pseudomonadota</taxon>
        <taxon>Gammaproteobacteria</taxon>
        <taxon>Alteromonadales</taxon>
        <taxon>Alteromonadaceae</taxon>
        <taxon>Agaribacter</taxon>
    </lineage>
</organism>
<dbReference type="Gene3D" id="3.90.550.10">
    <property type="entry name" value="Spore Coat Polysaccharide Biosynthesis Protein SpsA, Chain A"/>
    <property type="match status" value="1"/>
</dbReference>
<dbReference type="InterPro" id="IPR001173">
    <property type="entry name" value="Glyco_trans_2-like"/>
</dbReference>
<dbReference type="PANTHER" id="PTHR22916">
    <property type="entry name" value="GLYCOSYLTRANSFERASE"/>
    <property type="match status" value="1"/>
</dbReference>
<evidence type="ECO:0000256" key="1">
    <source>
        <dbReference type="SAM" id="Phobius"/>
    </source>
</evidence>
<dbReference type="InterPro" id="IPR029044">
    <property type="entry name" value="Nucleotide-diphossugar_trans"/>
</dbReference>
<gene>
    <name evidence="3" type="ORF">ACFOHL_10195</name>
</gene>
<dbReference type="CDD" id="cd00761">
    <property type="entry name" value="Glyco_tranf_GTA_type"/>
    <property type="match status" value="1"/>
</dbReference>
<feature type="transmembrane region" description="Helical" evidence="1">
    <location>
        <begin position="268"/>
        <end position="287"/>
    </location>
</feature>
<evidence type="ECO:0000313" key="3">
    <source>
        <dbReference type="EMBL" id="MFC3121991.1"/>
    </source>
</evidence>
<feature type="domain" description="Glycosyltransferase 2-like" evidence="2">
    <location>
        <begin position="16"/>
        <end position="135"/>
    </location>
</feature>
<evidence type="ECO:0000259" key="2">
    <source>
        <dbReference type="Pfam" id="PF00535"/>
    </source>
</evidence>
<keyword evidence="3" id="KW-0328">Glycosyltransferase</keyword>
<name>A0ABV7FU39_9ALTE</name>
<dbReference type="Proteomes" id="UP001595478">
    <property type="component" value="Unassembled WGS sequence"/>
</dbReference>
<protein>
    <submittedName>
        <fullName evidence="3">Glycosyltransferase</fullName>
        <ecNumber evidence="3">2.4.-.-</ecNumber>
    </submittedName>
</protein>
<keyword evidence="4" id="KW-1185">Reference proteome</keyword>
<reference evidence="4" key="1">
    <citation type="journal article" date="2019" name="Int. J. Syst. Evol. Microbiol.">
        <title>The Global Catalogue of Microorganisms (GCM) 10K type strain sequencing project: providing services to taxonomists for standard genome sequencing and annotation.</title>
        <authorList>
            <consortium name="The Broad Institute Genomics Platform"/>
            <consortium name="The Broad Institute Genome Sequencing Center for Infectious Disease"/>
            <person name="Wu L."/>
            <person name="Ma J."/>
        </authorList>
    </citation>
    <scope>NUCLEOTIDE SEQUENCE [LARGE SCALE GENOMIC DNA]</scope>
    <source>
        <strain evidence="4">KCTC 52473</strain>
    </source>
</reference>
<dbReference type="Pfam" id="PF00535">
    <property type="entry name" value="Glycos_transf_2"/>
    <property type="match status" value="1"/>
</dbReference>
<dbReference type="RefSeq" id="WP_376920117.1">
    <property type="nucleotide sequence ID" value="NZ_JBHRSW010000015.1"/>
</dbReference>
<accession>A0ABV7FU39</accession>